<feature type="region of interest" description="Disordered" evidence="1">
    <location>
        <begin position="22"/>
        <end position="86"/>
    </location>
</feature>
<keyword evidence="4" id="KW-1185">Reference proteome</keyword>
<feature type="transmembrane region" description="Helical" evidence="2">
    <location>
        <begin position="152"/>
        <end position="176"/>
    </location>
</feature>
<accession>A0A9W8J8T1</accession>
<keyword evidence="2" id="KW-0472">Membrane</keyword>
<evidence type="ECO:0000313" key="3">
    <source>
        <dbReference type="EMBL" id="KAJ2930212.1"/>
    </source>
</evidence>
<dbReference type="EMBL" id="JANBPK010000847">
    <property type="protein sequence ID" value="KAJ2930212.1"/>
    <property type="molecule type" value="Genomic_DNA"/>
</dbReference>
<organism evidence="3 4">
    <name type="scientific">Candolleomyces eurysporus</name>
    <dbReference type="NCBI Taxonomy" id="2828524"/>
    <lineage>
        <taxon>Eukaryota</taxon>
        <taxon>Fungi</taxon>
        <taxon>Dikarya</taxon>
        <taxon>Basidiomycota</taxon>
        <taxon>Agaricomycotina</taxon>
        <taxon>Agaricomycetes</taxon>
        <taxon>Agaricomycetidae</taxon>
        <taxon>Agaricales</taxon>
        <taxon>Agaricineae</taxon>
        <taxon>Psathyrellaceae</taxon>
        <taxon>Candolleomyces</taxon>
    </lineage>
</organism>
<keyword evidence="2" id="KW-1133">Transmembrane helix</keyword>
<feature type="non-terminal residue" evidence="3">
    <location>
        <position position="1"/>
    </location>
</feature>
<evidence type="ECO:0000256" key="1">
    <source>
        <dbReference type="SAM" id="MobiDB-lite"/>
    </source>
</evidence>
<proteinExistence type="predicted"/>
<protein>
    <recommendedName>
        <fullName evidence="5">Mid2 domain-containing protein</fullName>
    </recommendedName>
</protein>
<dbReference type="Proteomes" id="UP001140091">
    <property type="component" value="Unassembled WGS sequence"/>
</dbReference>
<evidence type="ECO:0000256" key="2">
    <source>
        <dbReference type="SAM" id="Phobius"/>
    </source>
</evidence>
<reference evidence="3" key="1">
    <citation type="submission" date="2022-06" db="EMBL/GenBank/DDBJ databases">
        <title>Genome Sequence of Candolleomyces eurysporus.</title>
        <authorList>
            <person name="Buettner E."/>
        </authorList>
    </citation>
    <scope>NUCLEOTIDE SEQUENCE</scope>
    <source>
        <strain evidence="3">VTCC 930004</strain>
    </source>
</reference>
<sequence>MAHLSPFLGRFIRRQGGILDLPDLSIPLPLPTPTARPTSERSTETISTSAESTATTSTALSTSTSAPVESTTAPTTTTTSATSTTAPTPVIVVETAVSSNTNGNTSTTLAPTTTGVSVVIKSETVTNPAAQTTSSLPGKTGASSNSFLENKVASGIVFGLCGLVGLVLIFLIVWFAMRKSRRIKQLEKEIISFDPEDVGRFHQRRLDTDNASINSLEKGRRSGSSLGQYAGNGYATTMNVDNGDYMNTAPFVDYRPQRAPTIQRGPTIQRAPTIQRPGNAAFNPTANSDTAYRTYAMPSQTYNQ</sequence>
<evidence type="ECO:0008006" key="5">
    <source>
        <dbReference type="Google" id="ProtNLM"/>
    </source>
</evidence>
<keyword evidence="2" id="KW-0812">Transmembrane</keyword>
<comment type="caution">
    <text evidence="3">The sequence shown here is derived from an EMBL/GenBank/DDBJ whole genome shotgun (WGS) entry which is preliminary data.</text>
</comment>
<gene>
    <name evidence="3" type="ORF">H1R20_g6872</name>
</gene>
<feature type="compositionally biased region" description="Low complexity" evidence="1">
    <location>
        <begin position="44"/>
        <end position="86"/>
    </location>
</feature>
<dbReference type="OrthoDB" id="2693038at2759"/>
<evidence type="ECO:0000313" key="4">
    <source>
        <dbReference type="Proteomes" id="UP001140091"/>
    </source>
</evidence>
<dbReference type="AlphaFoldDB" id="A0A9W8J8T1"/>
<name>A0A9W8J8T1_9AGAR</name>